<dbReference type="PANTHER" id="PTHR10335">
    <property type="entry name" value="RRNA 2-O-METHYLTRANSFERASE FIBRILLARIN"/>
    <property type="match status" value="1"/>
</dbReference>
<dbReference type="InterPro" id="IPR029063">
    <property type="entry name" value="SAM-dependent_MTases_sf"/>
</dbReference>
<dbReference type="Pfam" id="PF01269">
    <property type="entry name" value="Fibrillarin"/>
    <property type="match status" value="1"/>
</dbReference>
<evidence type="ECO:0000313" key="6">
    <source>
        <dbReference type="EMBL" id="KAK1386711.1"/>
    </source>
</evidence>
<dbReference type="SMART" id="SM01206">
    <property type="entry name" value="Fibrillarin"/>
    <property type="match status" value="1"/>
</dbReference>
<reference evidence="6" key="1">
    <citation type="submission" date="2023-02" db="EMBL/GenBank/DDBJ databases">
        <title>Genome of toxic invasive species Heracleum sosnowskyi carries increased number of genes despite the absence of recent whole-genome duplications.</title>
        <authorList>
            <person name="Schelkunov M."/>
            <person name="Shtratnikova V."/>
            <person name="Makarenko M."/>
            <person name="Klepikova A."/>
            <person name="Omelchenko D."/>
            <person name="Novikova G."/>
            <person name="Obukhova E."/>
            <person name="Bogdanov V."/>
            <person name="Penin A."/>
            <person name="Logacheva M."/>
        </authorList>
    </citation>
    <scope>NUCLEOTIDE SEQUENCE</scope>
    <source>
        <strain evidence="6">Hsosn_3</strain>
        <tissue evidence="6">Leaf</tissue>
    </source>
</reference>
<dbReference type="Gene3D" id="3.40.50.150">
    <property type="entry name" value="Vaccinia Virus protein VP39"/>
    <property type="match status" value="1"/>
</dbReference>
<evidence type="ECO:0000256" key="2">
    <source>
        <dbReference type="ARBA" id="ARBA00022552"/>
    </source>
</evidence>
<organism evidence="6 7">
    <name type="scientific">Heracleum sosnowskyi</name>
    <dbReference type="NCBI Taxonomy" id="360622"/>
    <lineage>
        <taxon>Eukaryota</taxon>
        <taxon>Viridiplantae</taxon>
        <taxon>Streptophyta</taxon>
        <taxon>Embryophyta</taxon>
        <taxon>Tracheophyta</taxon>
        <taxon>Spermatophyta</taxon>
        <taxon>Magnoliopsida</taxon>
        <taxon>eudicotyledons</taxon>
        <taxon>Gunneridae</taxon>
        <taxon>Pentapetalae</taxon>
        <taxon>asterids</taxon>
        <taxon>campanulids</taxon>
        <taxon>Apiales</taxon>
        <taxon>Apiaceae</taxon>
        <taxon>Apioideae</taxon>
        <taxon>apioid superclade</taxon>
        <taxon>Tordylieae</taxon>
        <taxon>Tordyliinae</taxon>
        <taxon>Heracleum</taxon>
    </lineage>
</organism>
<evidence type="ECO:0000313" key="7">
    <source>
        <dbReference type="Proteomes" id="UP001237642"/>
    </source>
</evidence>
<dbReference type="GO" id="GO:1990259">
    <property type="term" value="F:histone H2AQ104 methyltransferase activity"/>
    <property type="evidence" value="ECO:0007669"/>
    <property type="project" value="TreeGrafter"/>
</dbReference>
<evidence type="ECO:0000256" key="4">
    <source>
        <dbReference type="ARBA" id="ARBA00022679"/>
    </source>
</evidence>
<protein>
    <submittedName>
        <fullName evidence="6">Mediator of RNA polymerase II transcription subunit 36b</fullName>
    </submittedName>
</protein>
<comment type="similarity">
    <text evidence="1">Belongs to the methyltransferase superfamily. Fibrillarin family.</text>
</comment>
<dbReference type="InterPro" id="IPR000692">
    <property type="entry name" value="Fibrillarin"/>
</dbReference>
<gene>
    <name evidence="6" type="ORF">POM88_014889</name>
</gene>
<dbReference type="EMBL" id="JAUIZM010000004">
    <property type="protein sequence ID" value="KAK1386711.1"/>
    <property type="molecule type" value="Genomic_DNA"/>
</dbReference>
<reference evidence="6" key="2">
    <citation type="submission" date="2023-05" db="EMBL/GenBank/DDBJ databases">
        <authorList>
            <person name="Schelkunov M.I."/>
        </authorList>
    </citation>
    <scope>NUCLEOTIDE SEQUENCE</scope>
    <source>
        <strain evidence="6">Hsosn_3</strain>
        <tissue evidence="6">Leaf</tissue>
    </source>
</reference>
<dbReference type="GO" id="GO:0032040">
    <property type="term" value="C:small-subunit processome"/>
    <property type="evidence" value="ECO:0007669"/>
    <property type="project" value="TreeGrafter"/>
</dbReference>
<dbReference type="AlphaFoldDB" id="A0AAD8IKR1"/>
<dbReference type="PANTHER" id="PTHR10335:SF0">
    <property type="entry name" value="RRNA 2'-O-METHYLTRANSFERASE FIBRILLARIN 1-RELATED"/>
    <property type="match status" value="1"/>
</dbReference>
<keyword evidence="7" id="KW-1185">Reference proteome</keyword>
<evidence type="ECO:0000256" key="1">
    <source>
        <dbReference type="ARBA" id="ARBA00010632"/>
    </source>
</evidence>
<dbReference type="PRINTS" id="PR00052">
    <property type="entry name" value="FIBRILLARIN"/>
</dbReference>
<dbReference type="GO" id="GO:0008649">
    <property type="term" value="F:rRNA methyltransferase activity"/>
    <property type="evidence" value="ECO:0007669"/>
    <property type="project" value="TreeGrafter"/>
</dbReference>
<dbReference type="GO" id="GO:0000494">
    <property type="term" value="P:box C/D sno(s)RNA 3'-end processing"/>
    <property type="evidence" value="ECO:0007669"/>
    <property type="project" value="TreeGrafter"/>
</dbReference>
<keyword evidence="3" id="KW-0489">Methyltransferase</keyword>
<dbReference type="GO" id="GO:0031428">
    <property type="term" value="C:box C/D methylation guide snoRNP complex"/>
    <property type="evidence" value="ECO:0007669"/>
    <property type="project" value="TreeGrafter"/>
</dbReference>
<keyword evidence="2" id="KW-0698">rRNA processing</keyword>
<comment type="caution">
    <text evidence="6">The sequence shown here is derived from an EMBL/GenBank/DDBJ whole genome shotgun (WGS) entry which is preliminary data.</text>
</comment>
<proteinExistence type="inferred from homology"/>
<sequence>MNAISKSIATDKLIKFILDNSPRPTNHYTIGITDNEDITKVEYRVWDPLRSKLGAAIHHGVTNIWIKPGSRVLYMGNVCGLTISDLSDLVGLEGLVYVVGLSNDVADMAGKRPNVLTIKTKCDYHYLYRMLVGMVDVMFAEIDHHPEQQFSNEGAFVVNNARYYLRAAGHYMISRQVKAMNSTRRFIFVAHDYGMEFKPIETLRLDVMEGAYALDVGGYRMRE</sequence>
<keyword evidence="4" id="KW-0808">Transferase</keyword>
<accession>A0AAD8IKR1</accession>
<name>A0AAD8IKR1_9APIA</name>
<evidence type="ECO:0000256" key="3">
    <source>
        <dbReference type="ARBA" id="ARBA00022603"/>
    </source>
</evidence>
<keyword evidence="5" id="KW-0694">RNA-binding</keyword>
<dbReference type="SUPFAM" id="SSF53335">
    <property type="entry name" value="S-adenosyl-L-methionine-dependent methyltransferases"/>
    <property type="match status" value="1"/>
</dbReference>
<dbReference type="GO" id="GO:0003723">
    <property type="term" value="F:RNA binding"/>
    <property type="evidence" value="ECO:0007669"/>
    <property type="project" value="UniProtKB-KW"/>
</dbReference>
<dbReference type="Proteomes" id="UP001237642">
    <property type="component" value="Unassembled WGS sequence"/>
</dbReference>
<evidence type="ECO:0000256" key="5">
    <source>
        <dbReference type="ARBA" id="ARBA00022884"/>
    </source>
</evidence>